<proteinExistence type="predicted"/>
<evidence type="ECO:0000256" key="1">
    <source>
        <dbReference type="SAM" id="MobiDB-lite"/>
    </source>
</evidence>
<dbReference type="AlphaFoldDB" id="A0AA35KDM8"/>
<dbReference type="Proteomes" id="UP001178461">
    <property type="component" value="Chromosome 5"/>
</dbReference>
<evidence type="ECO:0000313" key="2">
    <source>
        <dbReference type="EMBL" id="CAI5775379.1"/>
    </source>
</evidence>
<feature type="region of interest" description="Disordered" evidence="1">
    <location>
        <begin position="250"/>
        <end position="283"/>
    </location>
</feature>
<evidence type="ECO:0000313" key="3">
    <source>
        <dbReference type="Proteomes" id="UP001178461"/>
    </source>
</evidence>
<sequence>MSYGTLTERTAQFYFLRIKRNISGGGGSLLALSPPAAPRIPAPTPVPCRHEEAEGATLQKRASHFFRDVCVGKLTPSASGSCARNARRRRRPAAGQEEEVKKKKKRTEGEKGNPLPLPHPWPPLPSAAARLICLGTLLLPGCGGREERRWGLEEEEEEGRRLPRRWGKGTDKISSACLHWRGRAPRAAAGLGTREELRGGCLGIARRAGGAQSHLGIKVKLDLSDSAIGTQILRLDLKTLAFLQEAFSDGTPSYSRDKDGSAETRHIGVHPDQDLSSAVEKQQ</sequence>
<feature type="compositionally biased region" description="Basic and acidic residues" evidence="1">
    <location>
        <begin position="255"/>
        <end position="273"/>
    </location>
</feature>
<gene>
    <name evidence="2" type="ORF">PODLI_1B019642</name>
</gene>
<dbReference type="EMBL" id="OX395130">
    <property type="protein sequence ID" value="CAI5775379.1"/>
    <property type="molecule type" value="Genomic_DNA"/>
</dbReference>
<name>A0AA35KDM8_9SAUR</name>
<protein>
    <submittedName>
        <fullName evidence="2">Uncharacterized protein</fullName>
    </submittedName>
</protein>
<keyword evidence="3" id="KW-1185">Reference proteome</keyword>
<accession>A0AA35KDM8</accession>
<organism evidence="2 3">
    <name type="scientific">Podarcis lilfordi</name>
    <name type="common">Lilford's wall lizard</name>
    <dbReference type="NCBI Taxonomy" id="74358"/>
    <lineage>
        <taxon>Eukaryota</taxon>
        <taxon>Metazoa</taxon>
        <taxon>Chordata</taxon>
        <taxon>Craniata</taxon>
        <taxon>Vertebrata</taxon>
        <taxon>Euteleostomi</taxon>
        <taxon>Lepidosauria</taxon>
        <taxon>Squamata</taxon>
        <taxon>Bifurcata</taxon>
        <taxon>Unidentata</taxon>
        <taxon>Episquamata</taxon>
        <taxon>Laterata</taxon>
        <taxon>Lacertibaenia</taxon>
        <taxon>Lacertidae</taxon>
        <taxon>Podarcis</taxon>
    </lineage>
</organism>
<feature type="region of interest" description="Disordered" evidence="1">
    <location>
        <begin position="78"/>
        <end position="121"/>
    </location>
</feature>
<feature type="compositionally biased region" description="Polar residues" evidence="1">
    <location>
        <begin position="274"/>
        <end position="283"/>
    </location>
</feature>
<reference evidence="2" key="1">
    <citation type="submission" date="2022-12" db="EMBL/GenBank/DDBJ databases">
        <authorList>
            <person name="Alioto T."/>
            <person name="Alioto T."/>
            <person name="Gomez Garrido J."/>
        </authorList>
    </citation>
    <scope>NUCLEOTIDE SEQUENCE</scope>
</reference>